<dbReference type="PROSITE" id="PS50865">
    <property type="entry name" value="ZF_MYND_2"/>
    <property type="match status" value="1"/>
</dbReference>
<dbReference type="Proteomes" id="UP000054007">
    <property type="component" value="Unassembled WGS sequence"/>
</dbReference>
<evidence type="ECO:0000313" key="6">
    <source>
        <dbReference type="EMBL" id="KIY65735.1"/>
    </source>
</evidence>
<dbReference type="Gene3D" id="6.10.140.2220">
    <property type="match status" value="1"/>
</dbReference>
<evidence type="ECO:0000256" key="4">
    <source>
        <dbReference type="PROSITE-ProRule" id="PRU00134"/>
    </source>
</evidence>
<evidence type="ECO:0000313" key="7">
    <source>
        <dbReference type="Proteomes" id="UP000054007"/>
    </source>
</evidence>
<evidence type="ECO:0000256" key="1">
    <source>
        <dbReference type="ARBA" id="ARBA00022723"/>
    </source>
</evidence>
<gene>
    <name evidence="6" type="ORF">CYLTODRAFT_400012</name>
</gene>
<evidence type="ECO:0000256" key="2">
    <source>
        <dbReference type="ARBA" id="ARBA00022771"/>
    </source>
</evidence>
<dbReference type="InterPro" id="IPR002893">
    <property type="entry name" value="Znf_MYND"/>
</dbReference>
<dbReference type="OrthoDB" id="341421at2759"/>
<sequence>MAPAFSYALLRLDGTWLPLPWKLSEADATSRMNLWNGLVDEYLDRTFHQEGARFLFEKEAKIGLHGGPLFRHCESPGCGNVKDRDVDSLQKCSSCKLIIYCSQECQKRGWKSHKAECKSRTHRPQRLKSQELLEDVMKMRNPSSGMKFTEEDRKGI</sequence>
<accession>A0A0D7B6B7</accession>
<organism evidence="6 7">
    <name type="scientific">Cylindrobasidium torrendii FP15055 ss-10</name>
    <dbReference type="NCBI Taxonomy" id="1314674"/>
    <lineage>
        <taxon>Eukaryota</taxon>
        <taxon>Fungi</taxon>
        <taxon>Dikarya</taxon>
        <taxon>Basidiomycota</taxon>
        <taxon>Agaricomycotina</taxon>
        <taxon>Agaricomycetes</taxon>
        <taxon>Agaricomycetidae</taxon>
        <taxon>Agaricales</taxon>
        <taxon>Marasmiineae</taxon>
        <taxon>Physalacriaceae</taxon>
        <taxon>Cylindrobasidium</taxon>
    </lineage>
</organism>
<proteinExistence type="predicted"/>
<dbReference type="AlphaFoldDB" id="A0A0D7B6B7"/>
<keyword evidence="1" id="KW-0479">Metal-binding</keyword>
<feature type="domain" description="MYND-type" evidence="5">
    <location>
        <begin position="75"/>
        <end position="117"/>
    </location>
</feature>
<protein>
    <recommendedName>
        <fullName evidence="5">MYND-type domain-containing protein</fullName>
    </recommendedName>
</protein>
<dbReference type="SUPFAM" id="SSF144232">
    <property type="entry name" value="HIT/MYND zinc finger-like"/>
    <property type="match status" value="1"/>
</dbReference>
<keyword evidence="3" id="KW-0862">Zinc</keyword>
<dbReference type="GO" id="GO:0008270">
    <property type="term" value="F:zinc ion binding"/>
    <property type="evidence" value="ECO:0007669"/>
    <property type="project" value="UniProtKB-KW"/>
</dbReference>
<evidence type="ECO:0000259" key="5">
    <source>
        <dbReference type="PROSITE" id="PS50865"/>
    </source>
</evidence>
<name>A0A0D7B6B7_9AGAR</name>
<keyword evidence="7" id="KW-1185">Reference proteome</keyword>
<evidence type="ECO:0000256" key="3">
    <source>
        <dbReference type="ARBA" id="ARBA00022833"/>
    </source>
</evidence>
<dbReference type="EMBL" id="KN880579">
    <property type="protein sequence ID" value="KIY65735.1"/>
    <property type="molecule type" value="Genomic_DNA"/>
</dbReference>
<reference evidence="6 7" key="1">
    <citation type="journal article" date="2015" name="Fungal Genet. Biol.">
        <title>Evolution of novel wood decay mechanisms in Agaricales revealed by the genome sequences of Fistulina hepatica and Cylindrobasidium torrendii.</title>
        <authorList>
            <person name="Floudas D."/>
            <person name="Held B.W."/>
            <person name="Riley R."/>
            <person name="Nagy L.G."/>
            <person name="Koehler G."/>
            <person name="Ransdell A.S."/>
            <person name="Younus H."/>
            <person name="Chow J."/>
            <person name="Chiniquy J."/>
            <person name="Lipzen A."/>
            <person name="Tritt A."/>
            <person name="Sun H."/>
            <person name="Haridas S."/>
            <person name="LaButti K."/>
            <person name="Ohm R.A."/>
            <person name="Kues U."/>
            <person name="Blanchette R.A."/>
            <person name="Grigoriev I.V."/>
            <person name="Minto R.E."/>
            <person name="Hibbett D.S."/>
        </authorList>
    </citation>
    <scope>NUCLEOTIDE SEQUENCE [LARGE SCALE GENOMIC DNA]</scope>
    <source>
        <strain evidence="6 7">FP15055 ss-10</strain>
    </source>
</reference>
<keyword evidence="2 4" id="KW-0863">Zinc-finger</keyword>
<dbReference type="STRING" id="1314674.A0A0D7B6B7"/>
<dbReference type="Pfam" id="PF01753">
    <property type="entry name" value="zf-MYND"/>
    <property type="match status" value="1"/>
</dbReference>